<evidence type="ECO:0000313" key="5">
    <source>
        <dbReference type="RefSeq" id="XP_018827917.1"/>
    </source>
</evidence>
<reference evidence="5 6" key="1">
    <citation type="submission" date="2025-04" db="UniProtKB">
        <authorList>
            <consortium name="RefSeq"/>
        </authorList>
    </citation>
    <scope>IDENTIFICATION</scope>
    <source>
        <tissue evidence="5 6">Leaves</tissue>
    </source>
</reference>
<evidence type="ECO:0000259" key="3">
    <source>
        <dbReference type="Pfam" id="PF01764"/>
    </source>
</evidence>
<gene>
    <name evidence="5 6" type="primary">LOC108996459</name>
</gene>
<dbReference type="InterPro" id="IPR029058">
    <property type="entry name" value="AB_hydrolase_fold"/>
</dbReference>
<dbReference type="STRING" id="51240.A0A2I4F8E4"/>
<feature type="region of interest" description="Disordered" evidence="2">
    <location>
        <begin position="354"/>
        <end position="381"/>
    </location>
</feature>
<evidence type="ECO:0000256" key="2">
    <source>
        <dbReference type="SAM" id="MobiDB-lite"/>
    </source>
</evidence>
<dbReference type="RefSeq" id="XP_018827918.1">
    <property type="nucleotide sequence ID" value="XM_018972373.2"/>
</dbReference>
<dbReference type="AlphaFoldDB" id="A0A2I4F8E4"/>
<dbReference type="GO" id="GO:0008970">
    <property type="term" value="F:phospholipase A1 activity"/>
    <property type="evidence" value="ECO:0007669"/>
    <property type="project" value="InterPro"/>
</dbReference>
<accession>A0A2I4F8E4</accession>
<dbReference type="Pfam" id="PF01764">
    <property type="entry name" value="Lipase_3"/>
    <property type="match status" value="1"/>
</dbReference>
<dbReference type="GeneID" id="108996459"/>
<sequence length="739" mass="82172">MTLIQSIRPSGKDQSFCTSKNSATINLQKDIYSILQAMACTSLTIPTSPRVAAASEDMFFKEHMRGLRRSRSSKDLRNGACIRRSYSDNHFFHSNNRIQATATQPKLKSSRSMGIFPLFQLPSTIFPSSVRSFLFDPETSKDMNVVEKDMNIMEDSVECGEGEAGIKRSNWMERLLEIRSHWRNRQHNEGEDEDVTGEECDIGECDCGGDEGGCAVDYSSEDEGRGGVRYNRESFSRLLARVPWSDTKLFSQFAFLCNMAYVIPEIKAKDLRKYYGLHFVTSSLEKKAEAAAIKAKLDEDSSAIPQAASEAASEFSSEKDVASEKKCPIHRSVAYEIAASAASYVQSRTKSLLSLGSESQEEGDDEESTRGQPQEDGEISPRLYKPEMAACMAASTMTAVVAAGEREKQEAAKDLQSLHSSPCEWFICDDLSTYTRCFVIQGSDSLASWQANLFFEPTKFEGTDVLVHRGIYEAAKGIYEQFMPEIVEHLNKYGERAKLQFTGHSLGGSLSLLVNLMLLTRKVVKPSTLRPVVTFGSPFVFCGGENILDELGLDESHIHCVMMHRDIVPRAFSCNYPNHVATVLKRLNGAFRSHSCLIKNKLLYSPLGKLFILQPDEKSSPPHPLLPPGSALYALDKNQCGYSTNALAAFLNSPHPLETLSDPTAYGSDGTILRDHDSSNYLKAVNGVLRQRTKMDVRRVIEQKNLPWPLLTSPSPHTWNHDSELNNSSLATKEIMTGV</sequence>
<dbReference type="PANTHER" id="PTHR46483:SF1">
    <property type="entry name" value="PHOSPHOLIPASE A1 PLIP1, CHLOROPLASTIC"/>
    <property type="match status" value="1"/>
</dbReference>
<dbReference type="RefSeq" id="XP_018827917.1">
    <property type="nucleotide sequence ID" value="XM_018972372.2"/>
</dbReference>
<dbReference type="InterPro" id="IPR002921">
    <property type="entry name" value="Fungal_lipase-type"/>
</dbReference>
<keyword evidence="1" id="KW-0378">Hydrolase</keyword>
<keyword evidence="4" id="KW-1185">Reference proteome</keyword>
<dbReference type="GO" id="GO:0006629">
    <property type="term" value="P:lipid metabolic process"/>
    <property type="evidence" value="ECO:0007669"/>
    <property type="project" value="InterPro"/>
</dbReference>
<evidence type="ECO:0000313" key="4">
    <source>
        <dbReference type="Proteomes" id="UP000235220"/>
    </source>
</evidence>
<organism evidence="4 6">
    <name type="scientific">Juglans regia</name>
    <name type="common">English walnut</name>
    <dbReference type="NCBI Taxonomy" id="51240"/>
    <lineage>
        <taxon>Eukaryota</taxon>
        <taxon>Viridiplantae</taxon>
        <taxon>Streptophyta</taxon>
        <taxon>Embryophyta</taxon>
        <taxon>Tracheophyta</taxon>
        <taxon>Spermatophyta</taxon>
        <taxon>Magnoliopsida</taxon>
        <taxon>eudicotyledons</taxon>
        <taxon>Gunneridae</taxon>
        <taxon>Pentapetalae</taxon>
        <taxon>rosids</taxon>
        <taxon>fabids</taxon>
        <taxon>Fagales</taxon>
        <taxon>Juglandaceae</taxon>
        <taxon>Juglans</taxon>
    </lineage>
</organism>
<dbReference type="Gramene" id="Jr07_08480_p1">
    <property type="protein sequence ID" value="cds.Jr07_08480_p1"/>
    <property type="gene ID" value="Jr07_08480"/>
</dbReference>
<evidence type="ECO:0000313" key="6">
    <source>
        <dbReference type="RefSeq" id="XP_018827918.1"/>
    </source>
</evidence>
<dbReference type="InterPro" id="IPR043367">
    <property type="entry name" value="PLIP1/2/3"/>
</dbReference>
<dbReference type="CDD" id="cd00519">
    <property type="entry name" value="Lipase_3"/>
    <property type="match status" value="1"/>
</dbReference>
<name>A0A2I4F8E4_JUGRE</name>
<dbReference type="Gene3D" id="3.40.50.1820">
    <property type="entry name" value="alpha/beta hydrolase"/>
    <property type="match status" value="1"/>
</dbReference>
<proteinExistence type="predicted"/>
<dbReference type="PANTHER" id="PTHR46483">
    <property type="entry name" value="PHOSPHOLIPASE A1 PLIP2, CHLOROPLASTIC"/>
    <property type="match status" value="1"/>
</dbReference>
<protein>
    <submittedName>
        <fullName evidence="5 6">Phospholipase A1 PLIP1, chloroplastic-like</fullName>
    </submittedName>
</protein>
<dbReference type="KEGG" id="jre:108996459"/>
<dbReference type="Proteomes" id="UP000235220">
    <property type="component" value="Chromosome 7"/>
</dbReference>
<feature type="domain" description="Fungal lipase-type" evidence="3">
    <location>
        <begin position="438"/>
        <end position="575"/>
    </location>
</feature>
<evidence type="ECO:0000256" key="1">
    <source>
        <dbReference type="ARBA" id="ARBA00022801"/>
    </source>
</evidence>
<dbReference type="SUPFAM" id="SSF53474">
    <property type="entry name" value="alpha/beta-Hydrolases"/>
    <property type="match status" value="1"/>
</dbReference>
<dbReference type="OrthoDB" id="438440at2759"/>